<comment type="caution">
    <text evidence="1">The sequence shown here is derived from an EMBL/GenBank/DDBJ whole genome shotgun (WGS) entry which is preliminary data.</text>
</comment>
<dbReference type="PANTHER" id="PTHR37018:SF1">
    <property type="entry name" value="CULTURE SPECIFIC PROTEIN, PUTATIVE (AFU_ORTHOLOGUE AFUA_2G00130)-RELATED"/>
    <property type="match status" value="1"/>
</dbReference>
<dbReference type="InterPro" id="IPR053269">
    <property type="entry name" value="Asp-Met_ligase"/>
</dbReference>
<keyword evidence="2" id="KW-1185">Reference proteome</keyword>
<protein>
    <recommendedName>
        <fullName evidence="3">ATP-grasp domain-containing protein</fullName>
    </recommendedName>
</protein>
<reference evidence="1" key="1">
    <citation type="submission" date="2023-06" db="EMBL/GenBank/DDBJ databases">
        <title>Genome-scale phylogeny and comparative genomics of the fungal order Sordariales.</title>
        <authorList>
            <consortium name="Lawrence Berkeley National Laboratory"/>
            <person name="Hensen N."/>
            <person name="Bonometti L."/>
            <person name="Westerberg I."/>
            <person name="Brannstrom I.O."/>
            <person name="Guillou S."/>
            <person name="Cros-Aarteil S."/>
            <person name="Calhoun S."/>
            <person name="Haridas S."/>
            <person name="Kuo A."/>
            <person name="Mondo S."/>
            <person name="Pangilinan J."/>
            <person name="Riley R."/>
            <person name="Labutti K."/>
            <person name="Andreopoulos B."/>
            <person name="Lipzen A."/>
            <person name="Chen C."/>
            <person name="Yanf M."/>
            <person name="Daum C."/>
            <person name="Ng V."/>
            <person name="Clum A."/>
            <person name="Steindorff A."/>
            <person name="Ohm R."/>
            <person name="Martin F."/>
            <person name="Silar P."/>
            <person name="Natvig D."/>
            <person name="Lalanne C."/>
            <person name="Gautier V."/>
            <person name="Ament-Velasquez S.L."/>
            <person name="Kruys A."/>
            <person name="Hutchinson M.I."/>
            <person name="Powell A.J."/>
            <person name="Barry K."/>
            <person name="Miller A.N."/>
            <person name="Grigoriev I.V."/>
            <person name="Debuchy R."/>
            <person name="Gladieux P."/>
            <person name="Thoren M.H."/>
            <person name="Johannesson H."/>
        </authorList>
    </citation>
    <scope>NUCLEOTIDE SEQUENCE</scope>
    <source>
        <strain evidence="1">SMH4607-1</strain>
    </source>
</reference>
<dbReference type="SUPFAM" id="SSF56059">
    <property type="entry name" value="Glutathione synthetase ATP-binding domain-like"/>
    <property type="match status" value="1"/>
</dbReference>
<name>A0AA40E7Z4_9PEZI</name>
<dbReference type="EMBL" id="JAUKUA010000002">
    <property type="protein sequence ID" value="KAK0725793.1"/>
    <property type="molecule type" value="Genomic_DNA"/>
</dbReference>
<evidence type="ECO:0000313" key="1">
    <source>
        <dbReference type="EMBL" id="KAK0725793.1"/>
    </source>
</evidence>
<dbReference type="AlphaFoldDB" id="A0AA40E7Z4"/>
<accession>A0AA40E7Z4</accession>
<evidence type="ECO:0008006" key="3">
    <source>
        <dbReference type="Google" id="ProtNLM"/>
    </source>
</evidence>
<organism evidence="1 2">
    <name type="scientific">Lasiosphaeris hirsuta</name>
    <dbReference type="NCBI Taxonomy" id="260670"/>
    <lineage>
        <taxon>Eukaryota</taxon>
        <taxon>Fungi</taxon>
        <taxon>Dikarya</taxon>
        <taxon>Ascomycota</taxon>
        <taxon>Pezizomycotina</taxon>
        <taxon>Sordariomycetes</taxon>
        <taxon>Sordariomycetidae</taxon>
        <taxon>Sordariales</taxon>
        <taxon>Lasiosphaeriaceae</taxon>
        <taxon>Lasiosphaeris</taxon>
    </lineage>
</organism>
<sequence length="518" mass="57241">MGSVVGPIPAAITLPTIKLDTTLAELYRRASPKNANIRLGLVFCGVNSGLDLSPDFPRNTKFLYQDSPFNTVPRQALTTSNVDLQKSLAMKYLSLIPQRDAFIVGNAPVILFNTSQAAEQVEHDRREAEATISVLDPSQYPELIFCAGPERIPMKEHGIDKITYKIVLDGLENYPLTHSLETHWYLNSKAALALSGLPTPRVELVEAEGFGSLAKSCCNTCTTDKGEMCFIPVECTGSRGEWLKEQTARIIDSINRRPVPFVLKNQQTFGGAGTWVVTSEEKKRELLDDFSSGDGALRKLLSQVTEVNHHMKPGSIIISDLVIDPIGDYGLTFLATDTGEAVFLAVSEQMTDDNNAWIGSTINYSHQQYLHDKFASLIRRTAKYVAEHGYCGPVGIDILETEEAGQTASHNGEITAHHIVDLNVRTSGSLSLPLLKGHFSSRGLSCASSFSITVKGTRGDFIRRWRPEFESGQMFILSWYEDTETNESIADVVVGGEDEKALQRWMNKVRDTTEEVTF</sequence>
<proteinExistence type="predicted"/>
<dbReference type="Proteomes" id="UP001172102">
    <property type="component" value="Unassembled WGS sequence"/>
</dbReference>
<gene>
    <name evidence="1" type="ORF">B0H67DRAFT_571563</name>
</gene>
<dbReference type="PANTHER" id="PTHR37018">
    <property type="entry name" value="CULTURE SPECIFIC PROTEIN, PUTATIVE (AFU_ORTHOLOGUE AFUA_2G00130)-RELATED"/>
    <property type="match status" value="1"/>
</dbReference>
<dbReference type="Gene3D" id="3.30.470.20">
    <property type="entry name" value="ATP-grasp fold, B domain"/>
    <property type="match status" value="1"/>
</dbReference>
<evidence type="ECO:0000313" key="2">
    <source>
        <dbReference type="Proteomes" id="UP001172102"/>
    </source>
</evidence>